<protein>
    <submittedName>
        <fullName evidence="2">Carboxymuconolactone decarboxylase</fullName>
    </submittedName>
</protein>
<keyword evidence="3" id="KW-1185">Reference proteome</keyword>
<dbReference type="Gene3D" id="1.20.1290.10">
    <property type="entry name" value="AhpD-like"/>
    <property type="match status" value="1"/>
</dbReference>
<organism evidence="2 3">
    <name type="scientific">Nitrospirillum viridazoti CBAmc</name>
    <dbReference type="NCBI Taxonomy" id="1441467"/>
    <lineage>
        <taxon>Bacteria</taxon>
        <taxon>Pseudomonadati</taxon>
        <taxon>Pseudomonadota</taxon>
        <taxon>Alphaproteobacteria</taxon>
        <taxon>Rhodospirillales</taxon>
        <taxon>Azospirillaceae</taxon>
        <taxon>Nitrospirillum</taxon>
        <taxon>Nitrospirillum viridazoti</taxon>
    </lineage>
</organism>
<dbReference type="SUPFAM" id="SSF69118">
    <property type="entry name" value="AhpD-like"/>
    <property type="match status" value="1"/>
</dbReference>
<dbReference type="NCBIfam" id="TIGR00778">
    <property type="entry name" value="ahpD_dom"/>
    <property type="match status" value="1"/>
</dbReference>
<dbReference type="InterPro" id="IPR003779">
    <property type="entry name" value="CMD-like"/>
</dbReference>
<dbReference type="InterPro" id="IPR004675">
    <property type="entry name" value="AhpD_core"/>
</dbReference>
<evidence type="ECO:0000259" key="1">
    <source>
        <dbReference type="Pfam" id="PF02627"/>
    </source>
</evidence>
<dbReference type="PANTHER" id="PTHR33930">
    <property type="entry name" value="ALKYL HYDROPEROXIDE REDUCTASE AHPD"/>
    <property type="match status" value="1"/>
</dbReference>
<sequence>MYHDWPDLTTTLTGAIRELRGGSPEVMKSFSAMARTALEAKALDTKTKELIALAIAVATRCDGCVGFHAEAAHRQGASREEVLETMGMAIYMGAGPSVMYAAQALEAFDQFAGRAATGTPAA</sequence>
<accession>A0A248K0V1</accession>
<gene>
    <name evidence="2" type="ORF">Y958_24315</name>
</gene>
<dbReference type="GO" id="GO:0051920">
    <property type="term" value="F:peroxiredoxin activity"/>
    <property type="evidence" value="ECO:0007669"/>
    <property type="project" value="InterPro"/>
</dbReference>
<dbReference type="RefSeq" id="WP_088874504.1">
    <property type="nucleotide sequence ID" value="NZ_CP022112.1"/>
</dbReference>
<evidence type="ECO:0000313" key="3">
    <source>
        <dbReference type="Proteomes" id="UP000197153"/>
    </source>
</evidence>
<reference evidence="2 3" key="1">
    <citation type="submission" date="2017-06" db="EMBL/GenBank/DDBJ databases">
        <title>Complete genome sequence of Nitrospirillum amazonense strain CBAmC, an endophytic nitrogen-fixing and plant growth-promoting bacterium, isolated from sugarcane.</title>
        <authorList>
            <person name="Schwab S."/>
            <person name="dos Santos Teixeira K.R."/>
            <person name="Simoes Araujo J.L."/>
            <person name="Soares Vidal M."/>
            <person name="Borges de Freitas H.R."/>
            <person name="Rivello Crivelaro A.L."/>
            <person name="Bueno de Camargo Nunes A."/>
            <person name="dos Santos C.M."/>
            <person name="Palmeira da Silva Rosa D."/>
            <person name="da Silva Padilha D."/>
            <person name="da Silva E."/>
            <person name="Araujo Terra L."/>
            <person name="Soares Mendes V."/>
            <person name="Farinelli L."/>
            <person name="Magalhaes Cruz L."/>
            <person name="Baldani J.I."/>
        </authorList>
    </citation>
    <scope>NUCLEOTIDE SEQUENCE [LARGE SCALE GENOMIC DNA]</scope>
    <source>
        <strain evidence="2 3">CBAmC</strain>
    </source>
</reference>
<dbReference type="EMBL" id="CP022112">
    <property type="protein sequence ID" value="ASG24054.1"/>
    <property type="molecule type" value="Genomic_DNA"/>
</dbReference>
<dbReference type="AlphaFoldDB" id="A0A248K0V1"/>
<dbReference type="Proteomes" id="UP000197153">
    <property type="component" value="Chromosome 3"/>
</dbReference>
<dbReference type="Pfam" id="PF02627">
    <property type="entry name" value="CMD"/>
    <property type="match status" value="1"/>
</dbReference>
<dbReference type="InterPro" id="IPR029032">
    <property type="entry name" value="AhpD-like"/>
</dbReference>
<dbReference type="PANTHER" id="PTHR33930:SF2">
    <property type="entry name" value="BLR3452 PROTEIN"/>
    <property type="match status" value="1"/>
</dbReference>
<dbReference type="KEGG" id="nao:Y958_24315"/>
<name>A0A248K0V1_9PROT</name>
<proteinExistence type="predicted"/>
<evidence type="ECO:0000313" key="2">
    <source>
        <dbReference type="EMBL" id="ASG24054.1"/>
    </source>
</evidence>
<feature type="domain" description="Carboxymuconolactone decarboxylase-like" evidence="1">
    <location>
        <begin position="24"/>
        <end position="107"/>
    </location>
</feature>